<gene>
    <name evidence="1" type="ORF">E2F48_11535</name>
</gene>
<sequence>MEYQVGEYHFSRKGQVKEILSKELGRLEVGEEVADTYVSGLLTALAREHPEAEDKIGKGIEHWVVCSNRDLGYASNGFRAKQTGREGLIPFSYSDVLSPPRQRARVAEALTFEAIDITRQFRTDAFREGPVRCADTGEVLIVKTLADAVHREPPRGQLHRMFLASEGLSYDTTELVKHPSESGYRLVDRALAQRWRSFQAAHLEGMAIVKRRASSSR</sequence>
<dbReference type="RefSeq" id="WP_133404077.1">
    <property type="nucleotide sequence ID" value="NZ_SMTK01000003.1"/>
</dbReference>
<comment type="caution">
    <text evidence="1">The sequence shown here is derived from an EMBL/GenBank/DDBJ whole genome shotgun (WGS) entry which is preliminary data.</text>
</comment>
<evidence type="ECO:0000313" key="1">
    <source>
        <dbReference type="EMBL" id="TDK25847.1"/>
    </source>
</evidence>
<organism evidence="1 2">
    <name type="scientific">Arthrobacter crusticola</name>
    <dbReference type="NCBI Taxonomy" id="2547960"/>
    <lineage>
        <taxon>Bacteria</taxon>
        <taxon>Bacillati</taxon>
        <taxon>Actinomycetota</taxon>
        <taxon>Actinomycetes</taxon>
        <taxon>Micrococcales</taxon>
        <taxon>Micrococcaceae</taxon>
        <taxon>Arthrobacter</taxon>
    </lineage>
</organism>
<dbReference type="Proteomes" id="UP000295411">
    <property type="component" value="Unassembled WGS sequence"/>
</dbReference>
<accession>A0A4R5TXE3</accession>
<dbReference type="Pfam" id="PF11523">
    <property type="entry name" value="DUF3223"/>
    <property type="match status" value="1"/>
</dbReference>
<keyword evidence="2" id="KW-1185">Reference proteome</keyword>
<dbReference type="Gene3D" id="3.10.450.40">
    <property type="match status" value="1"/>
</dbReference>
<dbReference type="EMBL" id="SMTK01000003">
    <property type="protein sequence ID" value="TDK25847.1"/>
    <property type="molecule type" value="Genomic_DNA"/>
</dbReference>
<protein>
    <submittedName>
        <fullName evidence="1">DUF3223 domain-containing protein</fullName>
    </submittedName>
</protein>
<name>A0A4R5TXE3_9MICC</name>
<dbReference type="OrthoDB" id="4947875at2"/>
<proteinExistence type="predicted"/>
<dbReference type="AlphaFoldDB" id="A0A4R5TXE3"/>
<evidence type="ECO:0000313" key="2">
    <source>
        <dbReference type="Proteomes" id="UP000295411"/>
    </source>
</evidence>
<reference evidence="1 2" key="1">
    <citation type="submission" date="2019-03" db="EMBL/GenBank/DDBJ databases">
        <title>Arthrobacter sp. nov., an bacterium isolated from biocrust in Mu Us Desert.</title>
        <authorList>
            <person name="Lixiong L."/>
        </authorList>
    </citation>
    <scope>NUCLEOTIDE SEQUENCE [LARGE SCALE GENOMIC DNA]</scope>
    <source>
        <strain evidence="1 2">SLN-3</strain>
    </source>
</reference>